<reference evidence="5" key="2">
    <citation type="journal article" date="2019" name="Genome Biol. Evol.">
        <title>Day and night: Metabolic profiles and evolutionary relationships of six axenic non-marine cyanobacteria.</title>
        <authorList>
            <person name="Will S.E."/>
            <person name="Henke P."/>
            <person name="Boedeker C."/>
            <person name="Huang S."/>
            <person name="Brinkmann H."/>
            <person name="Rohde M."/>
            <person name="Jarek M."/>
            <person name="Friedl T."/>
            <person name="Seufert S."/>
            <person name="Schumacher M."/>
            <person name="Overmann J."/>
            <person name="Neumann-Schaal M."/>
            <person name="Petersen J."/>
        </authorList>
    </citation>
    <scope>NUCLEOTIDE SEQUENCE [LARGE SCALE GENOMIC DNA]</scope>
    <source>
        <strain evidence="5">PCC 7102</strain>
    </source>
</reference>
<feature type="repeat" description="WD" evidence="3">
    <location>
        <begin position="800"/>
        <end position="841"/>
    </location>
</feature>
<feature type="repeat" description="WD" evidence="3">
    <location>
        <begin position="1141"/>
        <end position="1175"/>
    </location>
</feature>
<gene>
    <name evidence="5" type="ORF">DSM106972_085090</name>
</gene>
<dbReference type="SUPFAM" id="SSF50998">
    <property type="entry name" value="Quinoprotein alcohol dehydrogenase-like"/>
    <property type="match status" value="1"/>
</dbReference>
<feature type="repeat" description="WD" evidence="3">
    <location>
        <begin position="924"/>
        <end position="965"/>
    </location>
</feature>
<feature type="repeat" description="WD" evidence="3">
    <location>
        <begin position="1091"/>
        <end position="1132"/>
    </location>
</feature>
<dbReference type="PROSITE" id="PS50231">
    <property type="entry name" value="RICIN_B_LECTIN"/>
    <property type="match status" value="1"/>
</dbReference>
<dbReference type="PRINTS" id="PR00320">
    <property type="entry name" value="GPROTEINBRPT"/>
</dbReference>
<sequence length="1216" mass="134448">MNAFCPMEASKQRRRRGVILSLQGWKKLTEAKHQVEILDTDGTRLTLEELSVRTQLAPFTVSKVMAREEGVDKQTLECFFRAFGLNLTQSDYAKVGESTSHPLTLSPSHPLTDWGEAVDVAIFFGRAHELALLENWIGNDNRLILLLGMGGIGKTSLSIKLGQHIQEEFEFVIWRSLRNSPSLGEMLASLLLFFANSKPVNLSENISERLTQVMAHLREHRCLVILDNVESILADGARSGHYQVSYENYGEFFKLLGETSHSSCVVLTSREKPQEVATLEGDTLPVKTLQLTGLQENAALELVRSKSVFYGSDAEWQDLIQHYAGNPLALKIIATTIQELFNGDIKEFLAQGTKVFGTIYDLLSQQFQRLSVLEKDLMYWICINREPVTLAELRADLVLPVSPMKLLEALESLSRRNLIEKTSLPHTSVQFTLQPVVMEFVTEQLIEQISLELVETRYIASLHSARLTQHSSLINSHAIIKATAKDYIRLAQTKLILQPVIEQLLLKLRTKESIVTQLVRVGSDISGNPTEPGYAIGNIINLLHNLQVDLTGYDFSYLTIWQAYLQDTPLKQVNFTGADLSKSVFAKTFSTAMSAVFSPDGKILATGHSEGSISLWDSASGQHLIKLQGHFAPIWCINFSPDGKILATGADDKVIKLWDISTGDLKILKTLEGYKNGVFSIVFSHDGKTLISSSTDNSVRVWDIDTGQSTIKILQENQVNPVSITFAALSPDGSIIATCGKSNDITLWELKTGNCIKTLQGHNDWVMWVAFSTHGLLASSSLDSTIRLWDINEGTCIGVLQGHTNGVLRAIFVGDGNILASSSIDRTIRLWDITTFECIKTLYGHTNSINTIAVNSQGTLLASGGDDFSVKLWSILNGECVRSFKARINWVGAIAFHPSSTIIASGNEDCIVRLWNLDGRRRDLIGHTDFIFSVAFSPDGRSLVSGSADQTIRLWNIETGNCTKILRGHSGMVTGVAVSPDGRVIASSSYDRTVKLWDIVTGQLLHTFPEHIAMSVTFSPDGKTLAAGSFDDTVRIWDLETFLCCLTLKGHSYWIWRLNFSPDGSTIVTGCSSDRTIRLWNASTGECIHILSAHQDWIWATIFSPDGKTLASCSSDGAIKFWDVTTGDCMKTLEVAANTWVMSLAFSPDGRMLISGDTNAVIQVWDTKTFERIQTLKAERLYEGMNIFGATGLTEAQKQTLLALGAVEKPLHKLIL</sequence>
<feature type="repeat" description="WD" evidence="3">
    <location>
        <begin position="1015"/>
        <end position="1041"/>
    </location>
</feature>
<dbReference type="Pfam" id="PF00931">
    <property type="entry name" value="NB-ARC"/>
    <property type="match status" value="1"/>
</dbReference>
<dbReference type="Proteomes" id="UP000271624">
    <property type="component" value="Unassembled WGS sequence"/>
</dbReference>
<feature type="domain" description="NB-ARC" evidence="4">
    <location>
        <begin position="139"/>
        <end position="305"/>
    </location>
</feature>
<feature type="repeat" description="WD" evidence="3">
    <location>
        <begin position="724"/>
        <end position="758"/>
    </location>
</feature>
<dbReference type="PROSITE" id="PS50082">
    <property type="entry name" value="WD_REPEATS_2"/>
    <property type="match status" value="14"/>
</dbReference>
<evidence type="ECO:0000256" key="2">
    <source>
        <dbReference type="ARBA" id="ARBA00022737"/>
    </source>
</evidence>
<comment type="caution">
    <text evidence="5">The sequence shown here is derived from an EMBL/GenBank/DDBJ whole genome shotgun (WGS) entry which is preliminary data.</text>
</comment>
<feature type="repeat" description="WD" evidence="3">
    <location>
        <begin position="884"/>
        <end position="918"/>
    </location>
</feature>
<dbReference type="InterPro" id="IPR019775">
    <property type="entry name" value="WD40_repeat_CS"/>
</dbReference>
<evidence type="ECO:0000313" key="5">
    <source>
        <dbReference type="EMBL" id="RUS97406.1"/>
    </source>
</evidence>
<dbReference type="PANTHER" id="PTHR19879:SF9">
    <property type="entry name" value="TRANSCRIPTION INITIATION FACTOR TFIID SUBUNIT 5"/>
    <property type="match status" value="1"/>
</dbReference>
<keyword evidence="2" id="KW-0677">Repeat</keyword>
<dbReference type="PROSITE" id="PS00678">
    <property type="entry name" value="WD_REPEATS_1"/>
    <property type="match status" value="11"/>
</dbReference>
<dbReference type="SUPFAM" id="SSF50978">
    <property type="entry name" value="WD40 repeat-like"/>
    <property type="match status" value="2"/>
</dbReference>
<evidence type="ECO:0000313" key="6">
    <source>
        <dbReference type="Proteomes" id="UP000271624"/>
    </source>
</evidence>
<dbReference type="InterPro" id="IPR015943">
    <property type="entry name" value="WD40/YVTN_repeat-like_dom_sf"/>
</dbReference>
<reference evidence="5" key="1">
    <citation type="submission" date="2018-12" db="EMBL/GenBank/DDBJ databases">
        <authorList>
            <person name="Will S."/>
            <person name="Neumann-Schaal M."/>
            <person name="Henke P."/>
        </authorList>
    </citation>
    <scope>NUCLEOTIDE SEQUENCE</scope>
    <source>
        <strain evidence="5">PCC 7102</strain>
    </source>
</reference>
<accession>A0A433UUB1</accession>
<feature type="repeat" description="WD" evidence="3">
    <location>
        <begin position="627"/>
        <end position="668"/>
    </location>
</feature>
<feature type="repeat" description="WD" evidence="3">
    <location>
        <begin position="597"/>
        <end position="626"/>
    </location>
</feature>
<feature type="repeat" description="WD" evidence="3">
    <location>
        <begin position="671"/>
        <end position="712"/>
    </location>
</feature>
<dbReference type="SUPFAM" id="SSF52540">
    <property type="entry name" value="P-loop containing nucleoside triphosphate hydrolases"/>
    <property type="match status" value="1"/>
</dbReference>
<protein>
    <recommendedName>
        <fullName evidence="4">NB-ARC domain-containing protein</fullName>
    </recommendedName>
</protein>
<keyword evidence="6" id="KW-1185">Reference proteome</keyword>
<evidence type="ECO:0000259" key="4">
    <source>
        <dbReference type="Pfam" id="PF00931"/>
    </source>
</evidence>
<dbReference type="Gene3D" id="3.40.50.300">
    <property type="entry name" value="P-loop containing nucleotide triphosphate hydrolases"/>
    <property type="match status" value="1"/>
</dbReference>
<dbReference type="InterPro" id="IPR036322">
    <property type="entry name" value="WD40_repeat_dom_sf"/>
</dbReference>
<dbReference type="Pfam" id="PF00400">
    <property type="entry name" value="WD40"/>
    <property type="match status" value="14"/>
</dbReference>
<dbReference type="InterPro" id="IPR020472">
    <property type="entry name" value="WD40_PAC1"/>
</dbReference>
<dbReference type="InterPro" id="IPR027417">
    <property type="entry name" value="P-loop_NTPase"/>
</dbReference>
<dbReference type="InterPro" id="IPR011047">
    <property type="entry name" value="Quinoprotein_ADH-like_sf"/>
</dbReference>
<dbReference type="CDD" id="cd00200">
    <property type="entry name" value="WD40"/>
    <property type="match status" value="2"/>
</dbReference>
<dbReference type="PROSITE" id="PS50294">
    <property type="entry name" value="WD_REPEATS_REGION"/>
    <property type="match status" value="12"/>
</dbReference>
<keyword evidence="1 3" id="KW-0853">WD repeat</keyword>
<dbReference type="PANTHER" id="PTHR19879">
    <property type="entry name" value="TRANSCRIPTION INITIATION FACTOR TFIID"/>
    <property type="match status" value="1"/>
</dbReference>
<evidence type="ECO:0000256" key="3">
    <source>
        <dbReference type="PROSITE-ProRule" id="PRU00221"/>
    </source>
</evidence>
<evidence type="ECO:0000256" key="1">
    <source>
        <dbReference type="ARBA" id="ARBA00022574"/>
    </source>
</evidence>
<dbReference type="SUPFAM" id="SSF141571">
    <property type="entry name" value="Pentapeptide repeat-like"/>
    <property type="match status" value="1"/>
</dbReference>
<proteinExistence type="predicted"/>
<feature type="repeat" description="WD" evidence="3">
    <location>
        <begin position="1048"/>
        <end position="1090"/>
    </location>
</feature>
<dbReference type="AlphaFoldDB" id="A0A433UUB1"/>
<dbReference type="SMART" id="SM00320">
    <property type="entry name" value="WD40"/>
    <property type="match status" value="14"/>
</dbReference>
<dbReference type="Gene3D" id="2.130.10.10">
    <property type="entry name" value="YVTN repeat-like/Quinoprotein amine dehydrogenase"/>
    <property type="match status" value="5"/>
</dbReference>
<feature type="repeat" description="WD" evidence="3">
    <location>
        <begin position="842"/>
        <end position="883"/>
    </location>
</feature>
<dbReference type="RefSeq" id="WP_233787186.1">
    <property type="nucleotide sequence ID" value="NZ_VLKB01000007.1"/>
</dbReference>
<dbReference type="InterPro" id="IPR002182">
    <property type="entry name" value="NB-ARC"/>
</dbReference>
<feature type="repeat" description="WD" evidence="3">
    <location>
        <begin position="759"/>
        <end position="799"/>
    </location>
</feature>
<feature type="repeat" description="WD" evidence="3">
    <location>
        <begin position="966"/>
        <end position="1007"/>
    </location>
</feature>
<dbReference type="InterPro" id="IPR001680">
    <property type="entry name" value="WD40_rpt"/>
</dbReference>
<dbReference type="PRINTS" id="PR00364">
    <property type="entry name" value="DISEASERSIST"/>
</dbReference>
<name>A0A433UUB1_9CYAN</name>
<dbReference type="GO" id="GO:0043531">
    <property type="term" value="F:ADP binding"/>
    <property type="evidence" value="ECO:0007669"/>
    <property type="project" value="InterPro"/>
</dbReference>
<organism evidence="5 6">
    <name type="scientific">Dulcicalothrix desertica PCC 7102</name>
    <dbReference type="NCBI Taxonomy" id="232991"/>
    <lineage>
        <taxon>Bacteria</taxon>
        <taxon>Bacillati</taxon>
        <taxon>Cyanobacteriota</taxon>
        <taxon>Cyanophyceae</taxon>
        <taxon>Nostocales</taxon>
        <taxon>Calotrichaceae</taxon>
        <taxon>Dulcicalothrix</taxon>
    </lineage>
</organism>
<dbReference type="EMBL" id="RSCL01000033">
    <property type="protein sequence ID" value="RUS97406.1"/>
    <property type="molecule type" value="Genomic_DNA"/>
</dbReference>